<evidence type="ECO:0000256" key="1">
    <source>
        <dbReference type="ARBA" id="ARBA00004167"/>
    </source>
</evidence>
<dbReference type="EMBL" id="JTCM02000069">
    <property type="protein sequence ID" value="NEU75450.1"/>
    <property type="molecule type" value="Genomic_DNA"/>
</dbReference>
<gene>
    <name evidence="10" type="ORF">PI95_023550</name>
</gene>
<reference evidence="10 11" key="1">
    <citation type="journal article" date="2015" name="Genome Announc.">
        <title>Draft Genome Sequence of Cyanobacterium Hassallia byssoidea Strain VB512170, Isolated from Monuments in India.</title>
        <authorList>
            <person name="Singh D."/>
            <person name="Chandrababunaidu M.M."/>
            <person name="Panda A."/>
            <person name="Sen D."/>
            <person name="Bhattacharyya S."/>
            <person name="Adhikary S.P."/>
            <person name="Tripathy S."/>
        </authorList>
    </citation>
    <scope>NUCLEOTIDE SEQUENCE [LARGE SCALE GENOMIC DNA]</scope>
    <source>
        <strain evidence="10 11">VB512170</strain>
    </source>
</reference>
<evidence type="ECO:0000313" key="10">
    <source>
        <dbReference type="EMBL" id="NEU75450.1"/>
    </source>
</evidence>
<feature type="domain" description="AprE-like beta-barrel" evidence="9">
    <location>
        <begin position="368"/>
        <end position="456"/>
    </location>
</feature>
<dbReference type="Gene3D" id="2.40.30.170">
    <property type="match status" value="1"/>
</dbReference>
<dbReference type="Gene3D" id="2.40.50.100">
    <property type="match status" value="1"/>
</dbReference>
<keyword evidence="5 7" id="KW-0472">Membrane</keyword>
<keyword evidence="11" id="KW-1185">Reference proteome</keyword>
<accession>A0A846HFM8</accession>
<dbReference type="InterPro" id="IPR058982">
    <property type="entry name" value="Beta-barrel_AprE"/>
</dbReference>
<organism evidence="10 11">
    <name type="scientific">Hassallia byssoidea VB512170</name>
    <dbReference type="NCBI Taxonomy" id="1304833"/>
    <lineage>
        <taxon>Bacteria</taxon>
        <taxon>Bacillati</taxon>
        <taxon>Cyanobacteriota</taxon>
        <taxon>Cyanophyceae</taxon>
        <taxon>Nostocales</taxon>
        <taxon>Tolypothrichaceae</taxon>
        <taxon>Hassallia</taxon>
    </lineage>
</organism>
<name>A0A846HFM8_9CYAN</name>
<sequence>MNSEFDQPVILQRSPILSRAVLYSIVGVTSFTLIWSAVAKIEEAIPATGKLEPQGTVREVKVPLNGLVKEVYVKDGQQVKQGDLLLRLDHTAQKAQKVYFQKVRNTLLQENQFYQSQMDGKVRIPAKNQVKLPEEIAMLTKNRAALVAENQLYRVQLSGKLQGVNLTPDQQLRLQTSQQELKTKAATVKLEASQLEKQVVQNQVKLANAKNVLKINSRILKDLEPLFKQGAIARLQYLQQQQQVSTQQSEVDELIQEGERLKLAIAQSGERLQNTMSASNQDLWTKIADNDKRIAEIDSQLKKAIVENEKNIAELDSQISQNQVSLDYQEIRSPVNGTVFDLKASNPGFVANSTEPVLKVVPENSLKAEVFLTNKDIGFVKTGMPVDVRIDSFPFSEFGDIKGTLESIGSDALPPTEIRPYYSFPVKVRLNQQALILKDKQLPLQSGMSVSVNIKLRKRTILSIFIDGFTQQIESLKFMR</sequence>
<evidence type="ECO:0000256" key="5">
    <source>
        <dbReference type="ARBA" id="ARBA00023136"/>
    </source>
</evidence>
<dbReference type="AlphaFoldDB" id="A0A846HFM8"/>
<dbReference type="Pfam" id="PF25917">
    <property type="entry name" value="BSH_RND"/>
    <property type="match status" value="1"/>
</dbReference>
<evidence type="ECO:0000256" key="4">
    <source>
        <dbReference type="ARBA" id="ARBA00022989"/>
    </source>
</evidence>
<dbReference type="InterPro" id="IPR050739">
    <property type="entry name" value="MFP"/>
</dbReference>
<dbReference type="PANTHER" id="PTHR30386:SF26">
    <property type="entry name" value="TRANSPORT PROTEIN COMB"/>
    <property type="match status" value="1"/>
</dbReference>
<dbReference type="PANTHER" id="PTHR30386">
    <property type="entry name" value="MEMBRANE FUSION SUBUNIT OF EMRAB-TOLC MULTIDRUG EFFLUX PUMP"/>
    <property type="match status" value="1"/>
</dbReference>
<dbReference type="InterPro" id="IPR058625">
    <property type="entry name" value="MdtA-like_BSH"/>
</dbReference>
<evidence type="ECO:0000256" key="7">
    <source>
        <dbReference type="SAM" id="Phobius"/>
    </source>
</evidence>
<feature type="coiled-coil region" evidence="6">
    <location>
        <begin position="178"/>
        <end position="212"/>
    </location>
</feature>
<evidence type="ECO:0000256" key="3">
    <source>
        <dbReference type="ARBA" id="ARBA00022692"/>
    </source>
</evidence>
<dbReference type="RefSeq" id="WP_039754462.1">
    <property type="nucleotide sequence ID" value="NZ_JTCM02000069.1"/>
</dbReference>
<comment type="caution">
    <text evidence="10">The sequence shown here is derived from an EMBL/GenBank/DDBJ whole genome shotgun (WGS) entry which is preliminary data.</text>
</comment>
<evidence type="ECO:0000259" key="9">
    <source>
        <dbReference type="Pfam" id="PF26002"/>
    </source>
</evidence>
<keyword evidence="3 7" id="KW-0812">Transmembrane</keyword>
<protein>
    <submittedName>
        <fullName evidence="10">HlyD family efflux transporter periplasmic adaptor subunit</fullName>
    </submittedName>
</protein>
<comment type="subcellular location">
    <subcellularLocation>
        <location evidence="1">Membrane</location>
        <topology evidence="1">Single-pass membrane protein</topology>
    </subcellularLocation>
</comment>
<dbReference type="PRINTS" id="PR01490">
    <property type="entry name" value="RTXTOXIND"/>
</dbReference>
<dbReference type="SUPFAM" id="SSF111369">
    <property type="entry name" value="HlyD-like secretion proteins"/>
    <property type="match status" value="1"/>
</dbReference>
<keyword evidence="6" id="KW-0175">Coiled coil</keyword>
<dbReference type="Proteomes" id="UP000031549">
    <property type="component" value="Unassembled WGS sequence"/>
</dbReference>
<dbReference type="Pfam" id="PF26002">
    <property type="entry name" value="Beta-barrel_AprE"/>
    <property type="match status" value="1"/>
</dbReference>
<evidence type="ECO:0000256" key="6">
    <source>
        <dbReference type="SAM" id="Coils"/>
    </source>
</evidence>
<comment type="similarity">
    <text evidence="2">Belongs to the membrane fusion protein (MFP) (TC 8.A.1) family.</text>
</comment>
<dbReference type="GO" id="GO:0016020">
    <property type="term" value="C:membrane"/>
    <property type="evidence" value="ECO:0007669"/>
    <property type="project" value="UniProtKB-SubCell"/>
</dbReference>
<evidence type="ECO:0000313" key="11">
    <source>
        <dbReference type="Proteomes" id="UP000031549"/>
    </source>
</evidence>
<feature type="transmembrane region" description="Helical" evidence="7">
    <location>
        <begin position="20"/>
        <end position="38"/>
    </location>
</feature>
<feature type="domain" description="Multidrug resistance protein MdtA-like barrel-sandwich hybrid" evidence="8">
    <location>
        <begin position="59"/>
        <end position="345"/>
    </location>
</feature>
<evidence type="ECO:0000259" key="8">
    <source>
        <dbReference type="Pfam" id="PF25917"/>
    </source>
</evidence>
<keyword evidence="4 7" id="KW-1133">Transmembrane helix</keyword>
<proteinExistence type="inferred from homology"/>
<evidence type="ECO:0000256" key="2">
    <source>
        <dbReference type="ARBA" id="ARBA00009477"/>
    </source>
</evidence>